<dbReference type="Gene3D" id="1.20.1300.10">
    <property type="entry name" value="Fumarate reductase/succinate dehydrogenase, transmembrane subunit"/>
    <property type="match status" value="1"/>
</dbReference>
<dbReference type="Pfam" id="PF01127">
    <property type="entry name" value="Sdh_cyt"/>
    <property type="match status" value="1"/>
</dbReference>
<dbReference type="EMBL" id="JBBYXI010000004">
    <property type="protein sequence ID" value="MEN3931543.1"/>
    <property type="molecule type" value="Genomic_DNA"/>
</dbReference>
<reference evidence="17 18" key="1">
    <citation type="submission" date="2024-04" db="EMBL/GenBank/DDBJ databases">
        <title>A novel species isolated from cricket.</title>
        <authorList>
            <person name="Wang H.-C."/>
        </authorList>
    </citation>
    <scope>NUCLEOTIDE SEQUENCE [LARGE SCALE GENOMIC DNA]</scope>
    <source>
        <strain evidence="17 18">WL0021</strain>
    </source>
</reference>
<evidence type="ECO:0000256" key="5">
    <source>
        <dbReference type="ARBA" id="ARBA00011558"/>
    </source>
</evidence>
<keyword evidence="8" id="KW-0816">Tricarboxylic acid cycle</keyword>
<dbReference type="InterPro" id="IPR000701">
    <property type="entry name" value="SuccDH_FuR_B_TM-su"/>
</dbReference>
<keyword evidence="9" id="KW-0349">Heme</keyword>
<keyword evidence="7" id="KW-0813">Transport</keyword>
<comment type="caution">
    <text evidence="17">The sequence shown here is derived from an EMBL/GenBank/DDBJ whole genome shotgun (WGS) entry which is preliminary data.</text>
</comment>
<evidence type="ECO:0000256" key="4">
    <source>
        <dbReference type="ARBA" id="ARBA00005163"/>
    </source>
</evidence>
<evidence type="ECO:0000256" key="8">
    <source>
        <dbReference type="ARBA" id="ARBA00022532"/>
    </source>
</evidence>
<evidence type="ECO:0000256" key="12">
    <source>
        <dbReference type="ARBA" id="ARBA00022982"/>
    </source>
</evidence>
<evidence type="ECO:0000256" key="11">
    <source>
        <dbReference type="ARBA" id="ARBA00022723"/>
    </source>
</evidence>
<dbReference type="SUPFAM" id="SSF81343">
    <property type="entry name" value="Fumarate reductase respiratory complex transmembrane subunits"/>
    <property type="match status" value="1"/>
</dbReference>
<comment type="subcellular location">
    <subcellularLocation>
        <location evidence="3">Membrane</location>
        <topology evidence="3">Multi-pass membrane protein</topology>
    </subcellularLocation>
</comment>
<dbReference type="InterPro" id="IPR014312">
    <property type="entry name" value="Succ_DH_anchor"/>
</dbReference>
<keyword evidence="18" id="KW-1185">Reference proteome</keyword>
<feature type="transmembrane region" description="Helical" evidence="16">
    <location>
        <begin position="107"/>
        <end position="129"/>
    </location>
</feature>
<evidence type="ECO:0000256" key="6">
    <source>
        <dbReference type="ARBA" id="ARBA00019425"/>
    </source>
</evidence>
<evidence type="ECO:0000313" key="17">
    <source>
        <dbReference type="EMBL" id="MEN3931543.1"/>
    </source>
</evidence>
<keyword evidence="12" id="KW-0249">Electron transport</keyword>
<dbReference type="CDD" id="cd03495">
    <property type="entry name" value="SQR_TypeC_SdhD_like"/>
    <property type="match status" value="1"/>
</dbReference>
<evidence type="ECO:0000256" key="16">
    <source>
        <dbReference type="SAM" id="Phobius"/>
    </source>
</evidence>
<dbReference type="Proteomes" id="UP001418637">
    <property type="component" value="Unassembled WGS sequence"/>
</dbReference>
<gene>
    <name evidence="17" type="primary">sdhD</name>
    <name evidence="17" type="ORF">WJT86_10815</name>
</gene>
<evidence type="ECO:0000256" key="9">
    <source>
        <dbReference type="ARBA" id="ARBA00022617"/>
    </source>
</evidence>
<keyword evidence="10 16" id="KW-0812">Transmembrane</keyword>
<accession>A0ABV0BKM4</accession>
<keyword evidence="14" id="KW-0408">Iron</keyword>
<evidence type="ECO:0000256" key="3">
    <source>
        <dbReference type="ARBA" id="ARBA00004141"/>
    </source>
</evidence>
<evidence type="ECO:0000256" key="15">
    <source>
        <dbReference type="ARBA" id="ARBA00023136"/>
    </source>
</evidence>
<comment type="function">
    <text evidence="2">Membrane-anchoring subunit of succinate dehydrogenase (SDH).</text>
</comment>
<evidence type="ECO:0000256" key="13">
    <source>
        <dbReference type="ARBA" id="ARBA00022989"/>
    </source>
</evidence>
<evidence type="ECO:0000256" key="1">
    <source>
        <dbReference type="ARBA" id="ARBA00001971"/>
    </source>
</evidence>
<comment type="pathway">
    <text evidence="4">Carbohydrate metabolism; tricarboxylic acid cycle.</text>
</comment>
<evidence type="ECO:0000256" key="10">
    <source>
        <dbReference type="ARBA" id="ARBA00022692"/>
    </source>
</evidence>
<protein>
    <recommendedName>
        <fullName evidence="6">Succinate dehydrogenase hydrophobic membrane anchor subunit</fullName>
    </recommendedName>
</protein>
<sequence length="143" mass="15898">MANDVKSAGPRFSVFGPSGKTLGKAVHGSKHWWTQRILTIIGLPLVIFCIFVFAYAAGKGPGGMVAILSKPWITILLGLTCFLMIAHMRYGLQQILEDYVPTKKVRYTMLVFNDAFCAVVAIMIAYAMVRLILFSMMLQTITY</sequence>
<comment type="cofactor">
    <cofactor evidence="1">
        <name>heme</name>
        <dbReference type="ChEBI" id="CHEBI:30413"/>
    </cofactor>
</comment>
<keyword evidence="13 16" id="KW-1133">Transmembrane helix</keyword>
<dbReference type="InterPro" id="IPR034804">
    <property type="entry name" value="SQR/QFR_C/D"/>
</dbReference>
<dbReference type="RefSeq" id="WP_346337586.1">
    <property type="nucleotide sequence ID" value="NZ_JBBYXI010000004.1"/>
</dbReference>
<feature type="transmembrane region" description="Helical" evidence="16">
    <location>
        <begin position="64"/>
        <end position="86"/>
    </location>
</feature>
<keyword evidence="11" id="KW-0479">Metal-binding</keyword>
<evidence type="ECO:0000313" key="18">
    <source>
        <dbReference type="Proteomes" id="UP001418637"/>
    </source>
</evidence>
<dbReference type="NCBIfam" id="TIGR02968">
    <property type="entry name" value="succ_dehyd_anc"/>
    <property type="match status" value="1"/>
</dbReference>
<evidence type="ECO:0000256" key="2">
    <source>
        <dbReference type="ARBA" id="ARBA00004050"/>
    </source>
</evidence>
<organism evidence="17 18">
    <name type="scientific">Hohaiivirga grylli</name>
    <dbReference type="NCBI Taxonomy" id="3133970"/>
    <lineage>
        <taxon>Bacteria</taxon>
        <taxon>Pseudomonadati</taxon>
        <taxon>Pseudomonadota</taxon>
        <taxon>Alphaproteobacteria</taxon>
        <taxon>Hyphomicrobiales</taxon>
        <taxon>Methylobacteriaceae</taxon>
        <taxon>Hohaiivirga</taxon>
    </lineage>
</organism>
<feature type="transmembrane region" description="Helical" evidence="16">
    <location>
        <begin position="37"/>
        <end position="58"/>
    </location>
</feature>
<name>A0ABV0BKM4_9HYPH</name>
<proteinExistence type="predicted"/>
<evidence type="ECO:0000256" key="14">
    <source>
        <dbReference type="ARBA" id="ARBA00023004"/>
    </source>
</evidence>
<comment type="subunit">
    <text evidence="5">Part of an enzyme complex containing four subunits: a flavoprotein, an iron-sulfur protein, plus two membrane-anchoring proteins, SdhC and SdhD.</text>
</comment>
<keyword evidence="15 16" id="KW-0472">Membrane</keyword>
<evidence type="ECO:0000256" key="7">
    <source>
        <dbReference type="ARBA" id="ARBA00022448"/>
    </source>
</evidence>